<evidence type="ECO:0000313" key="1">
    <source>
        <dbReference type="EMBL" id="KAF9538064.1"/>
    </source>
</evidence>
<keyword evidence="2" id="KW-1185">Reference proteome</keyword>
<dbReference type="AlphaFoldDB" id="A0A9P6EYM4"/>
<protein>
    <submittedName>
        <fullName evidence="1">Uncharacterized protein</fullName>
    </submittedName>
</protein>
<gene>
    <name evidence="1" type="ORF">BGW38_010015</name>
</gene>
<proteinExistence type="predicted"/>
<accession>A0A9P6EYM4</accession>
<comment type="caution">
    <text evidence="1">The sequence shown here is derived from an EMBL/GenBank/DDBJ whole genome shotgun (WGS) entry which is preliminary data.</text>
</comment>
<reference evidence="1" key="1">
    <citation type="journal article" date="2020" name="Fungal Divers.">
        <title>Resolving the Mortierellaceae phylogeny through synthesis of multi-gene phylogenetics and phylogenomics.</title>
        <authorList>
            <person name="Vandepol N."/>
            <person name="Liber J."/>
            <person name="Desiro A."/>
            <person name="Na H."/>
            <person name="Kennedy M."/>
            <person name="Barry K."/>
            <person name="Grigoriev I.V."/>
            <person name="Miller A.N."/>
            <person name="O'Donnell K."/>
            <person name="Stajich J.E."/>
            <person name="Bonito G."/>
        </authorList>
    </citation>
    <scope>NUCLEOTIDE SEQUENCE</scope>
    <source>
        <strain evidence="1">KOD1015</strain>
    </source>
</reference>
<dbReference type="EMBL" id="JAABOA010007742">
    <property type="protein sequence ID" value="KAF9538064.1"/>
    <property type="molecule type" value="Genomic_DNA"/>
</dbReference>
<feature type="non-terminal residue" evidence="1">
    <location>
        <position position="1"/>
    </location>
</feature>
<evidence type="ECO:0000313" key="2">
    <source>
        <dbReference type="Proteomes" id="UP000780801"/>
    </source>
</evidence>
<feature type="non-terminal residue" evidence="1">
    <location>
        <position position="158"/>
    </location>
</feature>
<name>A0A9P6EYM4_9FUNG</name>
<sequence length="158" mass="17437">EKTLAQEVVQCFRNAVREAWSIKTRCQQIIAFYLDKVLTLSDISGLCRQVLNSLCPRVTSSDIKKTNGGEVDNGNDADVSSDGATGKNGGFFFSFMTALYSGNCPRKTDVVRFIDRLRHFGILKSNEIGPPGIIHRRTDGFQAKSTTRSVSSQLSLEI</sequence>
<organism evidence="1 2">
    <name type="scientific">Lunasporangiospora selenospora</name>
    <dbReference type="NCBI Taxonomy" id="979761"/>
    <lineage>
        <taxon>Eukaryota</taxon>
        <taxon>Fungi</taxon>
        <taxon>Fungi incertae sedis</taxon>
        <taxon>Mucoromycota</taxon>
        <taxon>Mortierellomycotina</taxon>
        <taxon>Mortierellomycetes</taxon>
        <taxon>Mortierellales</taxon>
        <taxon>Mortierellaceae</taxon>
        <taxon>Lunasporangiospora</taxon>
    </lineage>
</organism>
<dbReference type="OrthoDB" id="2441991at2759"/>
<dbReference type="Proteomes" id="UP000780801">
    <property type="component" value="Unassembled WGS sequence"/>
</dbReference>